<feature type="transmembrane region" description="Helical" evidence="7">
    <location>
        <begin position="341"/>
        <end position="361"/>
    </location>
</feature>
<feature type="transmembrane region" description="Helical" evidence="7">
    <location>
        <begin position="123"/>
        <end position="148"/>
    </location>
</feature>
<dbReference type="Pfam" id="PF03773">
    <property type="entry name" value="ArsP_1"/>
    <property type="match status" value="1"/>
</dbReference>
<keyword evidence="6 7" id="KW-0472">Membrane</keyword>
<evidence type="ECO:0000256" key="4">
    <source>
        <dbReference type="ARBA" id="ARBA00022692"/>
    </source>
</evidence>
<comment type="subcellular location">
    <subcellularLocation>
        <location evidence="1">Cell membrane</location>
        <topology evidence="1">Multi-pass membrane protein</topology>
    </subcellularLocation>
</comment>
<dbReference type="InterPro" id="IPR005524">
    <property type="entry name" value="DUF318"/>
</dbReference>
<keyword evidence="3" id="KW-1003">Cell membrane</keyword>
<feature type="transmembrane region" description="Helical" evidence="7">
    <location>
        <begin position="243"/>
        <end position="268"/>
    </location>
</feature>
<feature type="transmembrane region" description="Helical" evidence="7">
    <location>
        <begin position="20"/>
        <end position="40"/>
    </location>
</feature>
<evidence type="ECO:0000256" key="1">
    <source>
        <dbReference type="ARBA" id="ARBA00004651"/>
    </source>
</evidence>
<dbReference type="EMBL" id="JACHIP010000002">
    <property type="protein sequence ID" value="MBB5056706.1"/>
    <property type="molecule type" value="Genomic_DNA"/>
</dbReference>
<organism evidence="8 9">
    <name type="scientific">Granulicella aggregans</name>
    <dbReference type="NCBI Taxonomy" id="474949"/>
    <lineage>
        <taxon>Bacteria</taxon>
        <taxon>Pseudomonadati</taxon>
        <taxon>Acidobacteriota</taxon>
        <taxon>Terriglobia</taxon>
        <taxon>Terriglobales</taxon>
        <taxon>Acidobacteriaceae</taxon>
        <taxon>Granulicella</taxon>
    </lineage>
</organism>
<keyword evidence="5 7" id="KW-1133">Transmembrane helix</keyword>
<evidence type="ECO:0000313" key="8">
    <source>
        <dbReference type="EMBL" id="MBB5056706.1"/>
    </source>
</evidence>
<keyword evidence="4 7" id="KW-0812">Transmembrane</keyword>
<evidence type="ECO:0000256" key="6">
    <source>
        <dbReference type="ARBA" id="ARBA00023136"/>
    </source>
</evidence>
<dbReference type="AlphaFoldDB" id="A0A7W7ZB85"/>
<feature type="transmembrane region" description="Helical" evidence="7">
    <location>
        <begin position="310"/>
        <end position="329"/>
    </location>
</feature>
<gene>
    <name evidence="8" type="ORF">HDF16_001391</name>
</gene>
<evidence type="ECO:0008006" key="10">
    <source>
        <dbReference type="Google" id="ProtNLM"/>
    </source>
</evidence>
<dbReference type="GO" id="GO:0005886">
    <property type="term" value="C:plasma membrane"/>
    <property type="evidence" value="ECO:0007669"/>
    <property type="project" value="UniProtKB-SubCell"/>
</dbReference>
<feature type="transmembrane region" description="Helical" evidence="7">
    <location>
        <begin position="188"/>
        <end position="207"/>
    </location>
</feature>
<comment type="similarity">
    <text evidence="2">Belongs to the UPF0718 family.</text>
</comment>
<comment type="caution">
    <text evidence="8">The sequence shown here is derived from an EMBL/GenBank/DDBJ whole genome shotgun (WGS) entry which is preliminary data.</text>
</comment>
<evidence type="ECO:0000256" key="5">
    <source>
        <dbReference type="ARBA" id="ARBA00022989"/>
    </source>
</evidence>
<feature type="transmembrane region" description="Helical" evidence="7">
    <location>
        <begin position="95"/>
        <end position="117"/>
    </location>
</feature>
<keyword evidence="9" id="KW-1185">Reference proteome</keyword>
<name>A0A7W7ZB85_9BACT</name>
<evidence type="ECO:0000256" key="2">
    <source>
        <dbReference type="ARBA" id="ARBA00006386"/>
    </source>
</evidence>
<proteinExistence type="inferred from homology"/>
<feature type="transmembrane region" description="Helical" evidence="7">
    <location>
        <begin position="274"/>
        <end position="303"/>
    </location>
</feature>
<feature type="transmembrane region" description="Helical" evidence="7">
    <location>
        <begin position="160"/>
        <end position="182"/>
    </location>
</feature>
<protein>
    <recommendedName>
        <fullName evidence="10">Permease</fullName>
    </recommendedName>
</protein>
<evidence type="ECO:0000256" key="7">
    <source>
        <dbReference type="SAM" id="Phobius"/>
    </source>
</evidence>
<evidence type="ECO:0000256" key="3">
    <source>
        <dbReference type="ARBA" id="ARBA00022475"/>
    </source>
</evidence>
<accession>A0A7W7ZB85</accession>
<dbReference type="Proteomes" id="UP000540989">
    <property type="component" value="Unassembled WGS sequence"/>
</dbReference>
<dbReference type="RefSeq" id="WP_184214822.1">
    <property type="nucleotide sequence ID" value="NZ_JACHIP010000002.1"/>
</dbReference>
<reference evidence="8 9" key="1">
    <citation type="submission" date="2020-08" db="EMBL/GenBank/DDBJ databases">
        <title>Genomic Encyclopedia of Type Strains, Phase IV (KMG-V): Genome sequencing to study the core and pangenomes of soil and plant-associated prokaryotes.</title>
        <authorList>
            <person name="Whitman W."/>
        </authorList>
    </citation>
    <scope>NUCLEOTIDE SEQUENCE [LARGE SCALE GENOMIC DNA]</scope>
    <source>
        <strain evidence="8 9">M8UP14</strain>
    </source>
</reference>
<sequence length="362" mass="37844">MSTAPFSVPSVAVAAPARRLPRLEVSLSILLAVSIALIFWSQQRYPALLKKLHAGSGVKVAGTISFDALMKVTPEMPVAEQVARTSVNWIYTNRFGMYFALPFGAALMTLFAGAMVPKRFDSAAGNVLCGAVAGAPMGVCTNCATPVAQSMIVGGASTRMTLAAMISSPTMNPVVVAMAFVLFPLHIALWRIAVPLVLLACVPLLVAENKRKILSMGSFEEQPSLGARLGKFAQRYLRNFAKLTLMTLPWMLLAAVLGATMAVVIPAYGTHLPVSVIGVIGVAIVGTLLPVPMALDVALAFVLYRAGAPAAYVVALLCTLGPVSVYSLSAMSQLIGKKAGMRLAGAVAGLGVVAGLSVMWWG</sequence>
<evidence type="ECO:0000313" key="9">
    <source>
        <dbReference type="Proteomes" id="UP000540989"/>
    </source>
</evidence>